<protein>
    <recommendedName>
        <fullName evidence="1">Zinc finger CGNR domain-containing protein</fullName>
    </recommendedName>
</protein>
<name>A0A8H9IVQ0_9PSEU</name>
<dbReference type="OrthoDB" id="3531194at2"/>
<organism evidence="2 3">
    <name type="scientific">Amycolatopsis bartoniae</name>
    <dbReference type="NCBI Taxonomy" id="941986"/>
    <lineage>
        <taxon>Bacteria</taxon>
        <taxon>Bacillati</taxon>
        <taxon>Actinomycetota</taxon>
        <taxon>Actinomycetes</taxon>
        <taxon>Pseudonocardiales</taxon>
        <taxon>Pseudonocardiaceae</taxon>
        <taxon>Amycolatopsis</taxon>
    </lineage>
</organism>
<reference evidence="2" key="1">
    <citation type="journal article" date="2014" name="Int. J. Syst. Evol. Microbiol.">
        <title>Complete genome sequence of Corynebacterium casei LMG S-19264T (=DSM 44701T), isolated from a smear-ripened cheese.</title>
        <authorList>
            <consortium name="US DOE Joint Genome Institute (JGI-PGF)"/>
            <person name="Walter F."/>
            <person name="Albersmeier A."/>
            <person name="Kalinowski J."/>
            <person name="Ruckert C."/>
        </authorList>
    </citation>
    <scope>NUCLEOTIDE SEQUENCE</scope>
    <source>
        <strain evidence="2">CGMCC 4.7679</strain>
    </source>
</reference>
<dbReference type="Pfam" id="PF11706">
    <property type="entry name" value="zf-CGNR"/>
    <property type="match status" value="1"/>
</dbReference>
<evidence type="ECO:0000313" key="3">
    <source>
        <dbReference type="Proteomes" id="UP000658656"/>
    </source>
</evidence>
<dbReference type="InterPro" id="IPR010852">
    <property type="entry name" value="ABATE"/>
</dbReference>
<dbReference type="SUPFAM" id="SSF160904">
    <property type="entry name" value="Jann2411-like"/>
    <property type="match status" value="1"/>
</dbReference>
<comment type="caution">
    <text evidence="2">The sequence shown here is derived from an EMBL/GenBank/DDBJ whole genome shotgun (WGS) entry which is preliminary data.</text>
</comment>
<dbReference type="Gene3D" id="1.10.3300.10">
    <property type="entry name" value="Jann2411-like domain"/>
    <property type="match status" value="1"/>
</dbReference>
<sequence>MQFTPYGGIAAQLAATLVNVAPGATAETYEQVIETYDYRGTAPVSAREAAELTAWARRLRPLFQEPGLQPRVDLANELLAVVAAPPHISQHHGRPPHFHYAHADEPTVRRLTAYTIMGLAHVLCEDPKRIGCCRRPGCDTVYVDTSRNGRRRFCSPECANRSHVAAHRQRRKSGVPR</sequence>
<dbReference type="EMBL" id="BNAV01000003">
    <property type="protein sequence ID" value="GHF49614.1"/>
    <property type="molecule type" value="Genomic_DNA"/>
</dbReference>
<evidence type="ECO:0000259" key="1">
    <source>
        <dbReference type="Pfam" id="PF11706"/>
    </source>
</evidence>
<dbReference type="Proteomes" id="UP000658656">
    <property type="component" value="Unassembled WGS sequence"/>
</dbReference>
<dbReference type="RefSeq" id="WP_145939100.1">
    <property type="nucleotide sequence ID" value="NZ_BNAV01000003.1"/>
</dbReference>
<accession>A0A8H9IVQ0</accession>
<reference evidence="2" key="2">
    <citation type="submission" date="2020-09" db="EMBL/GenBank/DDBJ databases">
        <authorList>
            <person name="Sun Q."/>
            <person name="Zhou Y."/>
        </authorList>
    </citation>
    <scope>NUCLEOTIDE SEQUENCE</scope>
    <source>
        <strain evidence="2">CGMCC 4.7679</strain>
    </source>
</reference>
<dbReference type="PANTHER" id="PTHR35525:SF3">
    <property type="entry name" value="BLL6575 PROTEIN"/>
    <property type="match status" value="1"/>
</dbReference>
<feature type="domain" description="Zinc finger CGNR" evidence="1">
    <location>
        <begin position="129"/>
        <end position="171"/>
    </location>
</feature>
<dbReference type="InterPro" id="IPR021005">
    <property type="entry name" value="Znf_CGNR"/>
</dbReference>
<proteinExistence type="predicted"/>
<keyword evidence="3" id="KW-1185">Reference proteome</keyword>
<dbReference type="PANTHER" id="PTHR35525">
    <property type="entry name" value="BLL6575 PROTEIN"/>
    <property type="match status" value="1"/>
</dbReference>
<evidence type="ECO:0000313" key="2">
    <source>
        <dbReference type="EMBL" id="GHF49614.1"/>
    </source>
</evidence>
<dbReference type="InterPro" id="IPR023286">
    <property type="entry name" value="ABATE_dom_sf"/>
</dbReference>
<dbReference type="AlphaFoldDB" id="A0A8H9IVQ0"/>
<gene>
    <name evidence="2" type="ORF">GCM10017566_23200</name>
</gene>